<dbReference type="EMBL" id="JNAL01000007">
    <property type="protein sequence ID" value="KGF96654.1"/>
    <property type="molecule type" value="Genomic_DNA"/>
</dbReference>
<keyword evidence="6 7" id="KW-0472">Membrane</keyword>
<keyword evidence="3" id="KW-1003">Cell membrane</keyword>
<reference evidence="10" key="1">
    <citation type="journal article" date="2014" name="Sci. Data">
        <title>Genomes of diverse isolates of the marine cyanobacterium Prochlorococcus.</title>
        <authorList>
            <person name="Biller S."/>
            <person name="Berube P."/>
            <person name="Thompson J."/>
            <person name="Kelly L."/>
            <person name="Roggensack S."/>
            <person name="Awad L."/>
            <person name="Roache-Johnson K."/>
            <person name="Ding H."/>
            <person name="Giovannoni S.J."/>
            <person name="Moore L.R."/>
            <person name="Chisholm S.W."/>
        </authorList>
    </citation>
    <scope>NUCLEOTIDE SEQUENCE [LARGE SCALE GENOMIC DNA]</scope>
    <source>
        <strain evidence="10">MIT 9201</strain>
    </source>
</reference>
<evidence type="ECO:0000256" key="6">
    <source>
        <dbReference type="ARBA" id="ARBA00023136"/>
    </source>
</evidence>
<dbReference type="InterPro" id="IPR050445">
    <property type="entry name" value="Bact_polysacc_biosynth/exp"/>
</dbReference>
<protein>
    <recommendedName>
        <fullName evidence="8">Polysaccharide chain length determinant N-terminal domain-containing protein</fullName>
    </recommendedName>
</protein>
<dbReference type="eggNOG" id="COG3206">
    <property type="taxonomic scope" value="Bacteria"/>
</dbReference>
<evidence type="ECO:0000256" key="5">
    <source>
        <dbReference type="ARBA" id="ARBA00022989"/>
    </source>
</evidence>
<dbReference type="Proteomes" id="UP000030355">
    <property type="component" value="Unassembled WGS sequence"/>
</dbReference>
<dbReference type="PANTHER" id="PTHR32309">
    <property type="entry name" value="TYROSINE-PROTEIN KINASE"/>
    <property type="match status" value="1"/>
</dbReference>
<evidence type="ECO:0000313" key="10">
    <source>
        <dbReference type="Proteomes" id="UP000030355"/>
    </source>
</evidence>
<sequence length="529" mass="60963">MEDSNNTVNQNYDSDRDEIDIKSFFKIFKRGKNLIFGIVLSSTLVTGLYSFITKPKWSGSFNIVVKKNSQDSSGINPLENYGIFNEIINNDENETQRLILKSPSVLMPVFNFVKNYYEYKNINIDKLSFKEWVDDNLIIDFENNSSVLKVEYINEDKKLIKEALELISSKYKAYSKRDTEKQITKTIKYLKKQTKLMKEKSLNSMKAFNEFSINNGLGSIDGFVGLGPSVSLGGDPSGRELMNKLGNPGAEKYTENLRANKIFQADTISNSKAGMRYEAQFEMLMDYEAQFVDLSSKLKPNSNTLKELKSNIENLRDSLKRPNEILLEYRRLKLEASRNEGILQELESSLQVLELNKIKAPDPWEMISVPTIDSNPIFPKKERLIIGSLIISLIIGYLIAFIKEKSTGKIFELSEYKFLIKYKYLDTIYRNNIKVNTNIIDNLIDINDNVALVELSDNFLGNQIPKKQELFKEEREFCFVNLKDIETLSKFKKIILITEGGIIAKANIHLIEKYLIPYEKTILGWFYLD</sequence>
<feature type="transmembrane region" description="Helical" evidence="7">
    <location>
        <begin position="384"/>
        <end position="402"/>
    </location>
</feature>
<proteinExistence type="inferred from homology"/>
<keyword evidence="5 7" id="KW-1133">Transmembrane helix</keyword>
<name>A0A0A2A822_PROMR</name>
<dbReference type="InterPro" id="IPR003856">
    <property type="entry name" value="LPS_length_determ_N"/>
</dbReference>
<comment type="similarity">
    <text evidence="2">Belongs to the CpsC/CapA family.</text>
</comment>
<dbReference type="Pfam" id="PF02706">
    <property type="entry name" value="Wzz"/>
    <property type="match status" value="1"/>
</dbReference>
<dbReference type="AlphaFoldDB" id="A0A0A2A822"/>
<evidence type="ECO:0000259" key="8">
    <source>
        <dbReference type="Pfam" id="PF02706"/>
    </source>
</evidence>
<dbReference type="RefSeq" id="WP_032521709.1">
    <property type="nucleotide sequence ID" value="NZ_CP138977.1"/>
</dbReference>
<feature type="domain" description="Polysaccharide chain length determinant N-terminal" evidence="8">
    <location>
        <begin position="17"/>
        <end position="110"/>
    </location>
</feature>
<evidence type="ECO:0000256" key="1">
    <source>
        <dbReference type="ARBA" id="ARBA00004651"/>
    </source>
</evidence>
<dbReference type="GO" id="GO:0005886">
    <property type="term" value="C:plasma membrane"/>
    <property type="evidence" value="ECO:0007669"/>
    <property type="project" value="UniProtKB-SubCell"/>
</dbReference>
<organism evidence="9 10">
    <name type="scientific">Prochlorococcus marinus str. MIT 9201</name>
    <dbReference type="NCBI Taxonomy" id="93057"/>
    <lineage>
        <taxon>Bacteria</taxon>
        <taxon>Bacillati</taxon>
        <taxon>Cyanobacteriota</taxon>
        <taxon>Cyanophyceae</taxon>
        <taxon>Synechococcales</taxon>
        <taxon>Prochlorococcaceae</taxon>
        <taxon>Prochlorococcus</taxon>
    </lineage>
</organism>
<feature type="transmembrane region" description="Helical" evidence="7">
    <location>
        <begin position="34"/>
        <end position="52"/>
    </location>
</feature>
<dbReference type="OrthoDB" id="539704at2"/>
<comment type="subcellular location">
    <subcellularLocation>
        <location evidence="1">Cell membrane</location>
        <topology evidence="1">Multi-pass membrane protein</topology>
    </subcellularLocation>
</comment>
<dbReference type="STRING" id="93057.EU95_0539"/>
<dbReference type="GO" id="GO:0004713">
    <property type="term" value="F:protein tyrosine kinase activity"/>
    <property type="evidence" value="ECO:0007669"/>
    <property type="project" value="TreeGrafter"/>
</dbReference>
<evidence type="ECO:0000256" key="2">
    <source>
        <dbReference type="ARBA" id="ARBA00006683"/>
    </source>
</evidence>
<dbReference type="PANTHER" id="PTHR32309:SF13">
    <property type="entry name" value="FERRIC ENTEROBACTIN TRANSPORT PROTEIN FEPE"/>
    <property type="match status" value="1"/>
</dbReference>
<keyword evidence="4 7" id="KW-0812">Transmembrane</keyword>
<evidence type="ECO:0000256" key="3">
    <source>
        <dbReference type="ARBA" id="ARBA00022475"/>
    </source>
</evidence>
<comment type="caution">
    <text evidence="9">The sequence shown here is derived from an EMBL/GenBank/DDBJ whole genome shotgun (WGS) entry which is preliminary data.</text>
</comment>
<evidence type="ECO:0000256" key="7">
    <source>
        <dbReference type="SAM" id="Phobius"/>
    </source>
</evidence>
<accession>A0A0A2A822</accession>
<evidence type="ECO:0000256" key="4">
    <source>
        <dbReference type="ARBA" id="ARBA00022692"/>
    </source>
</evidence>
<gene>
    <name evidence="9" type="ORF">EU95_0539</name>
</gene>
<evidence type="ECO:0000313" key="9">
    <source>
        <dbReference type="EMBL" id="KGF96654.1"/>
    </source>
</evidence>